<organism evidence="3 4">
    <name type="scientific">Candidatus Yanofskybacteria bacterium RIFCSPHIGHO2_01_FULL_44_17</name>
    <dbReference type="NCBI Taxonomy" id="1802668"/>
    <lineage>
        <taxon>Bacteria</taxon>
        <taxon>Candidatus Yanofskyibacteriota</taxon>
    </lineage>
</organism>
<keyword evidence="1" id="KW-1133">Transmembrane helix</keyword>
<dbReference type="InterPro" id="IPR037185">
    <property type="entry name" value="EmrE-like"/>
</dbReference>
<keyword evidence="1" id="KW-0472">Membrane</keyword>
<comment type="caution">
    <text evidence="3">The sequence shown here is derived from an EMBL/GenBank/DDBJ whole genome shotgun (WGS) entry which is preliminary data.</text>
</comment>
<feature type="transmembrane region" description="Helical" evidence="1">
    <location>
        <begin position="115"/>
        <end position="132"/>
    </location>
</feature>
<evidence type="ECO:0000313" key="3">
    <source>
        <dbReference type="EMBL" id="OGN05667.1"/>
    </source>
</evidence>
<feature type="transmembrane region" description="Helical" evidence="1">
    <location>
        <begin position="239"/>
        <end position="260"/>
    </location>
</feature>
<accession>A0A1F8EXS2</accession>
<feature type="transmembrane region" description="Helical" evidence="1">
    <location>
        <begin position="30"/>
        <end position="49"/>
    </location>
</feature>
<dbReference type="AlphaFoldDB" id="A0A1F8EXS2"/>
<dbReference type="SUPFAM" id="SSF103481">
    <property type="entry name" value="Multidrug resistance efflux transporter EmrE"/>
    <property type="match status" value="1"/>
</dbReference>
<reference evidence="3 4" key="1">
    <citation type="journal article" date="2016" name="Nat. Commun.">
        <title>Thousands of microbial genomes shed light on interconnected biogeochemical processes in an aquifer system.</title>
        <authorList>
            <person name="Anantharaman K."/>
            <person name="Brown C.T."/>
            <person name="Hug L.A."/>
            <person name="Sharon I."/>
            <person name="Castelle C.J."/>
            <person name="Probst A.J."/>
            <person name="Thomas B.C."/>
            <person name="Singh A."/>
            <person name="Wilkins M.J."/>
            <person name="Karaoz U."/>
            <person name="Brodie E.L."/>
            <person name="Williams K.H."/>
            <person name="Hubbard S.S."/>
            <person name="Banfield J.F."/>
        </authorList>
    </citation>
    <scope>NUCLEOTIDE SEQUENCE [LARGE SCALE GENOMIC DNA]</scope>
</reference>
<protein>
    <recommendedName>
        <fullName evidence="2">EamA domain-containing protein</fullName>
    </recommendedName>
</protein>
<dbReference type="STRING" id="1802668.A2831_00605"/>
<evidence type="ECO:0000256" key="1">
    <source>
        <dbReference type="SAM" id="Phobius"/>
    </source>
</evidence>
<feature type="transmembrane region" description="Helical" evidence="1">
    <location>
        <begin position="272"/>
        <end position="288"/>
    </location>
</feature>
<sequence length="335" mass="37146">MPLLNWLWPISSGACDASARIAIKKTDAHGLVLNGIGLLIGFPVFLVWLWIVGMPEIKPQFWNAVIWHVPMYVAILICTVEAHRAGTMLKTMPFASLTPVFLLITSPMMGGGNPTFWGAIGIAITVVGLYSLNIERGQKNIFVPLKLIFTERAAQFMFGATLIAALSANLDKTAILNSSPAFYLLIDHTAVAFILIALIFLRLAISGQLTYKNSRSEIVTVGYSDVKKQIFSLKEYNAFVWYGLFNVFTGLFHSIGLTFLPHVPYFITGKRVGAIIFALIFGLSMWYWERVGNIDPSKRRFSREADNLSWRLAGTFLVVVGMSIVILYGKAESAL</sequence>
<feature type="transmembrane region" description="Helical" evidence="1">
    <location>
        <begin position="92"/>
        <end position="109"/>
    </location>
</feature>
<proteinExistence type="predicted"/>
<dbReference type="GO" id="GO:0016020">
    <property type="term" value="C:membrane"/>
    <property type="evidence" value="ECO:0007669"/>
    <property type="project" value="InterPro"/>
</dbReference>
<feature type="transmembrane region" description="Helical" evidence="1">
    <location>
        <begin position="61"/>
        <end position="80"/>
    </location>
</feature>
<dbReference type="EMBL" id="MGJI01000006">
    <property type="protein sequence ID" value="OGN05667.1"/>
    <property type="molecule type" value="Genomic_DNA"/>
</dbReference>
<feature type="transmembrane region" description="Helical" evidence="1">
    <location>
        <begin position="182"/>
        <end position="205"/>
    </location>
</feature>
<evidence type="ECO:0000313" key="4">
    <source>
        <dbReference type="Proteomes" id="UP000177507"/>
    </source>
</evidence>
<feature type="transmembrane region" description="Helical" evidence="1">
    <location>
        <begin position="308"/>
        <end position="329"/>
    </location>
</feature>
<feature type="domain" description="EamA" evidence="2">
    <location>
        <begin position="11"/>
        <end position="132"/>
    </location>
</feature>
<evidence type="ECO:0000259" key="2">
    <source>
        <dbReference type="Pfam" id="PF00892"/>
    </source>
</evidence>
<feature type="transmembrane region" description="Helical" evidence="1">
    <location>
        <begin position="153"/>
        <end position="170"/>
    </location>
</feature>
<dbReference type="Proteomes" id="UP000177507">
    <property type="component" value="Unassembled WGS sequence"/>
</dbReference>
<dbReference type="Pfam" id="PF00892">
    <property type="entry name" value="EamA"/>
    <property type="match status" value="1"/>
</dbReference>
<gene>
    <name evidence="3" type="ORF">A2831_00605</name>
</gene>
<dbReference type="InterPro" id="IPR000620">
    <property type="entry name" value="EamA_dom"/>
</dbReference>
<keyword evidence="1" id="KW-0812">Transmembrane</keyword>
<name>A0A1F8EXS2_9BACT</name>